<protein>
    <submittedName>
        <fullName evidence="1">DUF2213 domain-containing protein</fullName>
    </submittedName>
</protein>
<evidence type="ECO:0000313" key="2">
    <source>
        <dbReference type="Proteomes" id="UP000276254"/>
    </source>
</evidence>
<reference evidence="1 2" key="1">
    <citation type="submission" date="2018-09" db="EMBL/GenBank/DDBJ databases">
        <title>Sphingomonas peninsula sp. nov., isolated from fildes peninsula, Antarctic soil.</title>
        <authorList>
            <person name="Yingchao G."/>
        </authorList>
    </citation>
    <scope>NUCLEOTIDE SEQUENCE [LARGE SCALE GENOMIC DNA]</scope>
    <source>
        <strain evidence="1 2">YZ-8</strain>
    </source>
</reference>
<dbReference type="PIRSF" id="PIRSF029215">
    <property type="entry name" value="UCP029215"/>
    <property type="match status" value="1"/>
</dbReference>
<name>A0A494TDT6_SPHPE</name>
<evidence type="ECO:0000313" key="1">
    <source>
        <dbReference type="EMBL" id="AYJ87657.1"/>
    </source>
</evidence>
<organism evidence="1 2">
    <name type="scientific">Sphingomonas paeninsulae</name>
    <dbReference type="NCBI Taxonomy" id="2319844"/>
    <lineage>
        <taxon>Bacteria</taxon>
        <taxon>Pseudomonadati</taxon>
        <taxon>Pseudomonadota</taxon>
        <taxon>Alphaproteobacteria</taxon>
        <taxon>Sphingomonadales</taxon>
        <taxon>Sphingomonadaceae</taxon>
        <taxon>Sphingomonas</taxon>
    </lineage>
</organism>
<dbReference type="Proteomes" id="UP000276254">
    <property type="component" value="Chromosome"/>
</dbReference>
<dbReference type="EMBL" id="CP032829">
    <property type="protein sequence ID" value="AYJ87657.1"/>
    <property type="molecule type" value="Genomic_DNA"/>
</dbReference>
<dbReference type="KEGG" id="spha:D3Y57_19175"/>
<dbReference type="Pfam" id="PF09979">
    <property type="entry name" value="DUF2213"/>
    <property type="match status" value="1"/>
</dbReference>
<dbReference type="OrthoDB" id="7549700at2"/>
<dbReference type="InterPro" id="IPR016913">
    <property type="entry name" value="UCP029215"/>
</dbReference>
<keyword evidence="2" id="KW-1185">Reference proteome</keyword>
<dbReference type="AlphaFoldDB" id="A0A494TDT6"/>
<gene>
    <name evidence="1" type="ORF">D3Y57_19175</name>
</gene>
<sequence length="386" mass="40597">MFMSDHLTLDAPRRTKDGYMAVRAKAARTGHYAYSGRDVDPSNMHGLRDTTTVNVLRDADQVFAAKAAHSFIGKPITDNHPADSVTSANWKDHARGTIMGAKWEEGGYLAFDLMLTDESAIKAVDSGKRELSNGYSCELEFGDFTAADGTKCLARQANIVGNHIALVDKGRAGPECRIVDAAACDAISPTTLQSIFTDSGERTMKKLTIDGLLVDLADAEAVTAVVAKLQGAAAAAITAKDTAEAALATTTTLSATKDAEIATLKQQVSDAKLTPQQLRDAGKAYALTLDTAKKLAPSLSLADTMDEAAIKKAVVSAKLGDVAKDWTDAQVDVSFATMATATPVTDSVRTVMTNGIVQIGDASARETSSLAKANDHNAWRNASAAA</sequence>
<accession>A0A494TDT6</accession>
<proteinExistence type="predicted"/>